<evidence type="ECO:0000313" key="4">
    <source>
        <dbReference type="EMBL" id="KAK9400216.1"/>
    </source>
</evidence>
<comment type="caution">
    <text evidence="4">The sequence shown here is derived from an EMBL/GenBank/DDBJ whole genome shotgun (WGS) entry which is preliminary data.</text>
</comment>
<reference evidence="4 5" key="1">
    <citation type="journal article" date="2024" name="Proc. Natl. Acad. Sci. U.S.A.">
        <title>The genetic regulatory architecture and epigenomic basis for age-related changes in rattlesnake venom.</title>
        <authorList>
            <person name="Hogan M.P."/>
            <person name="Holding M.L."/>
            <person name="Nystrom G.S."/>
            <person name="Colston T.J."/>
            <person name="Bartlett D.A."/>
            <person name="Mason A.J."/>
            <person name="Ellsworth S.A."/>
            <person name="Rautsaw R.M."/>
            <person name="Lawrence K.C."/>
            <person name="Strickland J.L."/>
            <person name="He B."/>
            <person name="Fraser P."/>
            <person name="Margres M.J."/>
            <person name="Gilbert D.M."/>
            <person name="Gibbs H.L."/>
            <person name="Parkinson C.L."/>
            <person name="Rokyta D.R."/>
        </authorList>
    </citation>
    <scope>NUCLEOTIDE SEQUENCE [LARGE SCALE GENOMIC DNA]</scope>
    <source>
        <strain evidence="4">DRR0105</strain>
    </source>
</reference>
<dbReference type="AlphaFoldDB" id="A0AAW1BD81"/>
<name>A0AAW1BD81_CROAD</name>
<dbReference type="Pfam" id="PF01223">
    <property type="entry name" value="Endonuclease_NS"/>
    <property type="match status" value="1"/>
</dbReference>
<keyword evidence="4" id="KW-0540">Nuclease</keyword>
<gene>
    <name evidence="4" type="ORF">NXF25_013235</name>
</gene>
<feature type="domain" description="ENPP1-3/EXOG-like endonuclease/phosphodiesterase" evidence="2">
    <location>
        <begin position="59"/>
        <end position="284"/>
    </location>
</feature>
<dbReference type="SUPFAM" id="SSF54060">
    <property type="entry name" value="His-Me finger endonucleases"/>
    <property type="match status" value="1"/>
</dbReference>
<dbReference type="Gene3D" id="3.40.570.10">
    <property type="entry name" value="Extracellular Endonuclease, subunit A"/>
    <property type="match status" value="1"/>
</dbReference>
<evidence type="ECO:0000313" key="5">
    <source>
        <dbReference type="Proteomes" id="UP001474421"/>
    </source>
</evidence>
<dbReference type="PANTHER" id="PTHR21472:SF26">
    <property type="entry name" value="ENDONUCLEASE DOMAIN CONTAINING 1"/>
    <property type="match status" value="1"/>
</dbReference>
<keyword evidence="5" id="KW-1185">Reference proteome</keyword>
<organism evidence="4 5">
    <name type="scientific">Crotalus adamanteus</name>
    <name type="common">Eastern diamondback rattlesnake</name>
    <dbReference type="NCBI Taxonomy" id="8729"/>
    <lineage>
        <taxon>Eukaryota</taxon>
        <taxon>Metazoa</taxon>
        <taxon>Chordata</taxon>
        <taxon>Craniata</taxon>
        <taxon>Vertebrata</taxon>
        <taxon>Euteleostomi</taxon>
        <taxon>Lepidosauria</taxon>
        <taxon>Squamata</taxon>
        <taxon>Bifurcata</taxon>
        <taxon>Unidentata</taxon>
        <taxon>Episquamata</taxon>
        <taxon>Toxicofera</taxon>
        <taxon>Serpentes</taxon>
        <taxon>Colubroidea</taxon>
        <taxon>Viperidae</taxon>
        <taxon>Crotalinae</taxon>
        <taxon>Crotalus</taxon>
    </lineage>
</organism>
<keyword evidence="4" id="KW-0255">Endonuclease</keyword>
<keyword evidence="1" id="KW-0732">Signal</keyword>
<dbReference type="InterPro" id="IPR044929">
    <property type="entry name" value="DNA/RNA_non-sp_Endonuclease_sf"/>
</dbReference>
<dbReference type="EMBL" id="JAOTOJ010000006">
    <property type="protein sequence ID" value="KAK9400216.1"/>
    <property type="molecule type" value="Genomic_DNA"/>
</dbReference>
<feature type="chain" id="PRO_5043687906" evidence="1">
    <location>
        <begin position="20"/>
        <end position="299"/>
    </location>
</feature>
<dbReference type="SMART" id="SM00477">
    <property type="entry name" value="NUC"/>
    <property type="match status" value="1"/>
</dbReference>
<feature type="domain" description="DNA/RNA non-specific endonuclease/pyrophosphatase/phosphodiesterase" evidence="3">
    <location>
        <begin position="58"/>
        <end position="284"/>
    </location>
</feature>
<dbReference type="GO" id="GO:0046872">
    <property type="term" value="F:metal ion binding"/>
    <property type="evidence" value="ECO:0007669"/>
    <property type="project" value="InterPro"/>
</dbReference>
<evidence type="ECO:0000256" key="1">
    <source>
        <dbReference type="SAM" id="SignalP"/>
    </source>
</evidence>
<evidence type="ECO:0000259" key="3">
    <source>
        <dbReference type="SMART" id="SM00892"/>
    </source>
</evidence>
<dbReference type="InterPro" id="IPR039015">
    <property type="entry name" value="ENDOD1"/>
</dbReference>
<keyword evidence="4" id="KW-0378">Hydrolase</keyword>
<dbReference type="GO" id="GO:0004519">
    <property type="term" value="F:endonuclease activity"/>
    <property type="evidence" value="ECO:0007669"/>
    <property type="project" value="UniProtKB-KW"/>
</dbReference>
<sequence>MWLLWILPLAASFFLPATGKVVSSFRECSQFFLDRKYPSLAPGNPARICQRYKNQKKGQHRFATMYDTHRHIPIFSAYILYPYNSGQRIVDWKIEPQVKGVPILKLNIREMESVLALPWATARDSMESEQTCGIAPNLLKKNQAVSSDYAHSPDYNRGHLAPVSHQLDQDSKDATFTLTNIVPQFKDLNNGQWKEYEEKLKLFTTGCYRTYAIVGVVPGNIYLSNRVNIPSHIWAAVCCVLSNQGRYFWGMIAKNSENYVHFTTDLKWLENELKVLFDNHLDFRGQKIDLFNGACYNYT</sequence>
<feature type="signal peptide" evidence="1">
    <location>
        <begin position="1"/>
        <end position="19"/>
    </location>
</feature>
<dbReference type="GO" id="GO:0016787">
    <property type="term" value="F:hydrolase activity"/>
    <property type="evidence" value="ECO:0007669"/>
    <property type="project" value="InterPro"/>
</dbReference>
<dbReference type="InterPro" id="IPR020821">
    <property type="entry name" value="ENPP1-3/EXOG-like_nuc-like"/>
</dbReference>
<dbReference type="PANTHER" id="PTHR21472">
    <property type="entry name" value="ENDONUCLEASE DOMAIN-CONTAINING 1 PROTEIN ENDOD1"/>
    <property type="match status" value="1"/>
</dbReference>
<dbReference type="InterPro" id="IPR044925">
    <property type="entry name" value="His-Me_finger_sf"/>
</dbReference>
<dbReference type="InterPro" id="IPR001604">
    <property type="entry name" value="Endo_G_ENPP1-like_dom"/>
</dbReference>
<proteinExistence type="predicted"/>
<evidence type="ECO:0000259" key="2">
    <source>
        <dbReference type="SMART" id="SM00477"/>
    </source>
</evidence>
<accession>A0AAW1BD81</accession>
<protein>
    <submittedName>
        <fullName evidence="4">ENDOD1: Endonuclease domain-containing 1 protein</fullName>
    </submittedName>
</protein>
<dbReference type="Proteomes" id="UP001474421">
    <property type="component" value="Unassembled WGS sequence"/>
</dbReference>
<dbReference type="GO" id="GO:0003676">
    <property type="term" value="F:nucleic acid binding"/>
    <property type="evidence" value="ECO:0007669"/>
    <property type="project" value="InterPro"/>
</dbReference>
<dbReference type="SMART" id="SM00892">
    <property type="entry name" value="Endonuclease_NS"/>
    <property type="match status" value="1"/>
</dbReference>